<dbReference type="GO" id="GO:0051999">
    <property type="term" value="P:mannosyl-inositol phosphorylceramide biosynthetic process"/>
    <property type="evidence" value="ECO:0007669"/>
    <property type="project" value="TreeGrafter"/>
</dbReference>
<dbReference type="OrthoDB" id="3647at2759"/>
<name>A0A138ZZF1_GONPJ</name>
<reference evidence="3 4" key="1">
    <citation type="journal article" date="2015" name="Genome Biol. Evol.">
        <title>Phylogenomic analyses indicate that early fungi evolved digesting cell walls of algal ancestors of land plants.</title>
        <authorList>
            <person name="Chang Y."/>
            <person name="Wang S."/>
            <person name="Sekimoto S."/>
            <person name="Aerts A.L."/>
            <person name="Choi C."/>
            <person name="Clum A."/>
            <person name="LaButti K.M."/>
            <person name="Lindquist E.A."/>
            <person name="Yee Ngan C."/>
            <person name="Ohm R.A."/>
            <person name="Salamov A.A."/>
            <person name="Grigoriev I.V."/>
            <person name="Spatafora J.W."/>
            <person name="Berbee M.L."/>
        </authorList>
    </citation>
    <scope>NUCLEOTIDE SEQUENCE [LARGE SCALE GENOMIC DNA]</scope>
    <source>
        <strain evidence="3 4">JEL478</strain>
    </source>
</reference>
<sequence length="332" mass="37410">MSSPGRFSKAFYLIAAGLIVLGLLEFTGFRSTLPNRRGIVSENQIAVDSRDELAPPPLIIQSWKTSSLPQKFQRWSESWRLRNPSYGYLLSTDASNRLLVAQHFPSFLPVYDAFDREIYRADSVRYVYMYALGGMYADLDTVSLKPLDSLWKRYSKASPGVFGQAYLGRMGNDEDFGHGLPNAWMASTPGHPLWLFVLKRIFDVEVSKLALVRPEEQTGPMALFNAVQDFKAWSRSPSPSTSISIGGRTFPLPSPGQHVLQILPTPIVYPLDWRAFFDHPDDKGIAACHAKYDGFNETMCNERLKLSESDAFVMTYWSATWDGVNEKSLGKQ</sequence>
<evidence type="ECO:0000256" key="2">
    <source>
        <dbReference type="ARBA" id="ARBA00022679"/>
    </source>
</evidence>
<dbReference type="InterPro" id="IPR051706">
    <property type="entry name" value="Glycosyltransferase_domain"/>
</dbReference>
<keyword evidence="2 3" id="KW-0808">Transferase</keyword>
<keyword evidence="4" id="KW-1185">Reference proteome</keyword>
<comment type="similarity">
    <text evidence="1">Belongs to the glycosyltransferase 32 family.</text>
</comment>
<dbReference type="PANTHER" id="PTHR32385">
    <property type="entry name" value="MANNOSYL PHOSPHORYLINOSITOL CERAMIDE SYNTHASE"/>
    <property type="match status" value="1"/>
</dbReference>
<dbReference type="InterPro" id="IPR029044">
    <property type="entry name" value="Nucleotide-diphossugar_trans"/>
</dbReference>
<dbReference type="EMBL" id="KQ965847">
    <property type="protein sequence ID" value="KXS09870.1"/>
    <property type="molecule type" value="Genomic_DNA"/>
</dbReference>
<dbReference type="AlphaFoldDB" id="A0A138ZZF1"/>
<dbReference type="Pfam" id="PF04488">
    <property type="entry name" value="Gly_transf_sug"/>
    <property type="match status" value="1"/>
</dbReference>
<dbReference type="Proteomes" id="UP000070544">
    <property type="component" value="Unassembled WGS sequence"/>
</dbReference>
<dbReference type="GO" id="GO:0000030">
    <property type="term" value="F:mannosyltransferase activity"/>
    <property type="evidence" value="ECO:0007669"/>
    <property type="project" value="TreeGrafter"/>
</dbReference>
<evidence type="ECO:0000313" key="3">
    <source>
        <dbReference type="EMBL" id="KXS09870.1"/>
    </source>
</evidence>
<dbReference type="SUPFAM" id="SSF53448">
    <property type="entry name" value="Nucleotide-diphospho-sugar transferases"/>
    <property type="match status" value="1"/>
</dbReference>
<protein>
    <submittedName>
        <fullName evidence="3">Glycosyltransferase family 32 protein</fullName>
    </submittedName>
</protein>
<accession>A0A138ZZF1</accession>
<proteinExistence type="inferred from homology"/>
<dbReference type="GO" id="GO:0016020">
    <property type="term" value="C:membrane"/>
    <property type="evidence" value="ECO:0007669"/>
    <property type="project" value="GOC"/>
</dbReference>
<gene>
    <name evidence="3" type="ORF">M427DRAFT_38293</name>
</gene>
<dbReference type="OMA" id="NWANSSK"/>
<dbReference type="PANTHER" id="PTHR32385:SF23">
    <property type="entry name" value="NUCLEOTIDE-DIPHOSPHO-SUGAR TRANSFERASE"/>
    <property type="match status" value="1"/>
</dbReference>
<organism evidence="3 4">
    <name type="scientific">Gonapodya prolifera (strain JEL478)</name>
    <name type="common">Monoblepharis prolifera</name>
    <dbReference type="NCBI Taxonomy" id="1344416"/>
    <lineage>
        <taxon>Eukaryota</taxon>
        <taxon>Fungi</taxon>
        <taxon>Fungi incertae sedis</taxon>
        <taxon>Chytridiomycota</taxon>
        <taxon>Chytridiomycota incertae sedis</taxon>
        <taxon>Monoblepharidomycetes</taxon>
        <taxon>Monoblepharidales</taxon>
        <taxon>Gonapodyaceae</taxon>
        <taxon>Gonapodya</taxon>
    </lineage>
</organism>
<evidence type="ECO:0000256" key="1">
    <source>
        <dbReference type="ARBA" id="ARBA00009003"/>
    </source>
</evidence>
<dbReference type="InterPro" id="IPR007577">
    <property type="entry name" value="GlycoTrfase_DXD_sugar-bd_CS"/>
</dbReference>
<dbReference type="Gene3D" id="3.90.550.20">
    <property type="match status" value="1"/>
</dbReference>
<evidence type="ECO:0000313" key="4">
    <source>
        <dbReference type="Proteomes" id="UP000070544"/>
    </source>
</evidence>